<comment type="caution">
    <text evidence="4">The sequence shown here is derived from an EMBL/GenBank/DDBJ whole genome shotgun (WGS) entry which is preliminary data.</text>
</comment>
<dbReference type="InterPro" id="IPR000873">
    <property type="entry name" value="AMP-dep_synth/lig_dom"/>
</dbReference>
<evidence type="ECO:0000256" key="2">
    <source>
        <dbReference type="ARBA" id="ARBA00022598"/>
    </source>
</evidence>
<evidence type="ECO:0000313" key="4">
    <source>
        <dbReference type="EMBL" id="PZX11875.1"/>
    </source>
</evidence>
<dbReference type="GO" id="GO:0006631">
    <property type="term" value="P:fatty acid metabolic process"/>
    <property type="evidence" value="ECO:0007669"/>
    <property type="project" value="TreeGrafter"/>
</dbReference>
<dbReference type="InterPro" id="IPR042099">
    <property type="entry name" value="ANL_N_sf"/>
</dbReference>
<dbReference type="Gene3D" id="3.30.300.30">
    <property type="match status" value="1"/>
</dbReference>
<dbReference type="PANTHER" id="PTHR43201:SF5">
    <property type="entry name" value="MEDIUM-CHAIN ACYL-COA LIGASE ACSF2, MITOCHONDRIAL"/>
    <property type="match status" value="1"/>
</dbReference>
<keyword evidence="2 4" id="KW-0436">Ligase</keyword>
<name>A0A2W7MUR0_9BACT</name>
<proteinExistence type="inferred from homology"/>
<evidence type="ECO:0000256" key="1">
    <source>
        <dbReference type="ARBA" id="ARBA00006432"/>
    </source>
</evidence>
<dbReference type="SUPFAM" id="SSF56801">
    <property type="entry name" value="Acetyl-CoA synthetase-like"/>
    <property type="match status" value="1"/>
</dbReference>
<dbReference type="InterPro" id="IPR020845">
    <property type="entry name" value="AMP-binding_CS"/>
</dbReference>
<keyword evidence="5" id="KW-1185">Reference proteome</keyword>
<organism evidence="4 5">
    <name type="scientific">Breznakibacter xylanolyticus</name>
    <dbReference type="NCBI Taxonomy" id="990"/>
    <lineage>
        <taxon>Bacteria</taxon>
        <taxon>Pseudomonadati</taxon>
        <taxon>Bacteroidota</taxon>
        <taxon>Bacteroidia</taxon>
        <taxon>Marinilabiliales</taxon>
        <taxon>Marinilabiliaceae</taxon>
        <taxon>Breznakibacter</taxon>
    </lineage>
</organism>
<evidence type="ECO:0000259" key="3">
    <source>
        <dbReference type="Pfam" id="PF00501"/>
    </source>
</evidence>
<dbReference type="PROSITE" id="PS00455">
    <property type="entry name" value="AMP_BINDING"/>
    <property type="match status" value="1"/>
</dbReference>
<dbReference type="PANTHER" id="PTHR43201">
    <property type="entry name" value="ACYL-COA SYNTHETASE"/>
    <property type="match status" value="1"/>
</dbReference>
<sequence length="356" mass="39084">MIINHQVFDGANLRALIDEKMRGGEDWERAIFGFMHDWFSPSADVLMHTSGSTGVPKAMTFPKTALVASARATIKFFGLLPGDKVLLCLPGQYVAARLMVVRAIVGGLDLVMVPPGGNPLAQLTCAIDFAAMVPLQVERAMNETPEKFSLLRRLIIGGAAVSLSLGRKLAHLDTHVWETYGMTETLTHVAVRCLTGKDASDHFEALPGVHFTLTDADCLVVHVPHVTPQPVVTNDMVALSDGRYFRLLGRADDVINSGGIKIHPVKIEFLLAPLIKTPFAITSEPHELLGEQVVLVVESGVQFPCPQTLFADIDKHQRPRKIYMVDALPQTESGKIRRAFLKACLKQARLLWERNA</sequence>
<evidence type="ECO:0000313" key="5">
    <source>
        <dbReference type="Proteomes" id="UP000249239"/>
    </source>
</evidence>
<gene>
    <name evidence="4" type="ORF">LX69_03021</name>
</gene>
<dbReference type="AlphaFoldDB" id="A0A2W7MUR0"/>
<dbReference type="Pfam" id="PF00501">
    <property type="entry name" value="AMP-binding"/>
    <property type="match status" value="1"/>
</dbReference>
<protein>
    <submittedName>
        <fullName evidence="4">O-succinylbenzoic acid--CoA ligase</fullName>
    </submittedName>
</protein>
<dbReference type="GO" id="GO:0031956">
    <property type="term" value="F:medium-chain fatty acid-CoA ligase activity"/>
    <property type="evidence" value="ECO:0007669"/>
    <property type="project" value="TreeGrafter"/>
</dbReference>
<dbReference type="Gene3D" id="3.40.50.12780">
    <property type="entry name" value="N-terminal domain of ligase-like"/>
    <property type="match status" value="1"/>
</dbReference>
<accession>A0A2W7MUR0</accession>
<dbReference type="Proteomes" id="UP000249239">
    <property type="component" value="Unassembled WGS sequence"/>
</dbReference>
<comment type="similarity">
    <text evidence="1">Belongs to the ATP-dependent AMP-binding enzyme family.</text>
</comment>
<reference evidence="4 5" key="1">
    <citation type="submission" date="2018-06" db="EMBL/GenBank/DDBJ databases">
        <title>Genomic Encyclopedia of Archaeal and Bacterial Type Strains, Phase II (KMG-II): from individual species to whole genera.</title>
        <authorList>
            <person name="Goeker M."/>
        </authorList>
    </citation>
    <scope>NUCLEOTIDE SEQUENCE [LARGE SCALE GENOMIC DNA]</scope>
    <source>
        <strain evidence="4 5">DSM 6779</strain>
    </source>
</reference>
<feature type="domain" description="AMP-dependent synthetase/ligase" evidence="3">
    <location>
        <begin position="45"/>
        <end position="199"/>
    </location>
</feature>
<dbReference type="EMBL" id="QKZK01000035">
    <property type="protein sequence ID" value="PZX11875.1"/>
    <property type="molecule type" value="Genomic_DNA"/>
</dbReference>
<dbReference type="InterPro" id="IPR045851">
    <property type="entry name" value="AMP-bd_C_sf"/>
</dbReference>